<dbReference type="NCBIfam" id="TIGR00745">
    <property type="entry name" value="apbA_panE"/>
    <property type="match status" value="1"/>
</dbReference>
<comment type="pathway">
    <text evidence="1 10">Cofactor biosynthesis; (R)-pantothenate biosynthesis; (R)-pantoate from 3-methyl-2-oxobutanoate: step 2/2.</text>
</comment>
<keyword evidence="7 10" id="KW-0560">Oxidoreductase</keyword>
<dbReference type="EMBL" id="CAJQUM010000001">
    <property type="protein sequence ID" value="CAG4883596.1"/>
    <property type="molecule type" value="Genomic_DNA"/>
</dbReference>
<dbReference type="Gene3D" id="1.10.1040.10">
    <property type="entry name" value="N-(1-d-carboxylethyl)-l-norvaline Dehydrogenase, domain 2"/>
    <property type="match status" value="1"/>
</dbReference>
<comment type="catalytic activity">
    <reaction evidence="9 10">
        <text>(R)-pantoate + NADP(+) = 2-dehydropantoate + NADPH + H(+)</text>
        <dbReference type="Rhea" id="RHEA:16233"/>
        <dbReference type="ChEBI" id="CHEBI:11561"/>
        <dbReference type="ChEBI" id="CHEBI:15378"/>
        <dbReference type="ChEBI" id="CHEBI:15980"/>
        <dbReference type="ChEBI" id="CHEBI:57783"/>
        <dbReference type="ChEBI" id="CHEBI:58349"/>
        <dbReference type="EC" id="1.1.1.169"/>
    </reaction>
</comment>
<dbReference type="Pfam" id="PF02558">
    <property type="entry name" value="ApbA"/>
    <property type="match status" value="1"/>
</dbReference>
<proteinExistence type="inferred from homology"/>
<evidence type="ECO:0000256" key="1">
    <source>
        <dbReference type="ARBA" id="ARBA00004994"/>
    </source>
</evidence>
<dbReference type="RefSeq" id="WP_220635544.1">
    <property type="nucleotide sequence ID" value="NZ_CAJQUM010000001.1"/>
</dbReference>
<dbReference type="Pfam" id="PF08546">
    <property type="entry name" value="ApbA_C"/>
    <property type="match status" value="1"/>
</dbReference>
<evidence type="ECO:0000259" key="11">
    <source>
        <dbReference type="Pfam" id="PF02558"/>
    </source>
</evidence>
<dbReference type="PANTHER" id="PTHR21708:SF26">
    <property type="entry name" value="2-DEHYDROPANTOATE 2-REDUCTASE"/>
    <property type="match status" value="1"/>
</dbReference>
<dbReference type="InterPro" id="IPR051402">
    <property type="entry name" value="KPR-Related"/>
</dbReference>
<evidence type="ECO:0000256" key="5">
    <source>
        <dbReference type="ARBA" id="ARBA00022655"/>
    </source>
</evidence>
<sequence length="304" mass="32155">MKVCIIGCGAIGSLFGAHLARLSDVEVWAYDPNTAHVDAINKYGLRLTGLADFVAPVHARTNAQEIPKCDFGIIAAKTLHTRAAIEATAHIFTNGAVCSVQNGVGNEEIIAEYVPRVILGTTFPAGHITAPGVANQDTGGKTWIGPFGPKPASMAEVNQLAEAMNRSGMICLPMEDARGALWTKLIFNSASNAMGALTRLPHGIACEQVWPVMFALAQEGIAVSKALGITLDGDPVALLEYGKKVAYRHKPSMLQDVLAERATEVDALNGGIAKIGKEVGVPTPLNDAMAVMIKGLEFSWTLKD</sequence>
<dbReference type="Gene3D" id="3.40.50.720">
    <property type="entry name" value="NAD(P)-binding Rossmann-like Domain"/>
    <property type="match status" value="1"/>
</dbReference>
<dbReference type="PANTHER" id="PTHR21708">
    <property type="entry name" value="PROBABLE 2-DEHYDROPANTOATE 2-REDUCTASE"/>
    <property type="match status" value="1"/>
</dbReference>
<dbReference type="InterPro" id="IPR003710">
    <property type="entry name" value="ApbA"/>
</dbReference>
<keyword evidence="14" id="KW-1185">Reference proteome</keyword>
<dbReference type="GO" id="GO:0008677">
    <property type="term" value="F:2-dehydropantoate 2-reductase activity"/>
    <property type="evidence" value="ECO:0007669"/>
    <property type="project" value="UniProtKB-EC"/>
</dbReference>
<keyword evidence="5 10" id="KW-0566">Pantothenate biosynthesis</keyword>
<evidence type="ECO:0000256" key="7">
    <source>
        <dbReference type="ARBA" id="ARBA00023002"/>
    </source>
</evidence>
<evidence type="ECO:0000259" key="12">
    <source>
        <dbReference type="Pfam" id="PF08546"/>
    </source>
</evidence>
<dbReference type="InterPro" id="IPR008927">
    <property type="entry name" value="6-PGluconate_DH-like_C_sf"/>
</dbReference>
<feature type="domain" description="Ketopantoate reductase C-terminal" evidence="12">
    <location>
        <begin position="177"/>
        <end position="297"/>
    </location>
</feature>
<evidence type="ECO:0000256" key="8">
    <source>
        <dbReference type="ARBA" id="ARBA00032024"/>
    </source>
</evidence>
<dbReference type="EC" id="1.1.1.169" evidence="3 10"/>
<reference evidence="13" key="1">
    <citation type="submission" date="2021-04" db="EMBL/GenBank/DDBJ databases">
        <authorList>
            <person name="Hornung B."/>
        </authorList>
    </citation>
    <scope>NUCLEOTIDE SEQUENCE</scope>
    <source>
        <strain evidence="13">G5G6</strain>
    </source>
</reference>
<dbReference type="SUPFAM" id="SSF48179">
    <property type="entry name" value="6-phosphogluconate dehydrogenase C-terminal domain-like"/>
    <property type="match status" value="1"/>
</dbReference>
<keyword evidence="6 10" id="KW-0521">NADP</keyword>
<evidence type="ECO:0000256" key="6">
    <source>
        <dbReference type="ARBA" id="ARBA00022857"/>
    </source>
</evidence>
<dbReference type="SUPFAM" id="SSF51735">
    <property type="entry name" value="NAD(P)-binding Rossmann-fold domains"/>
    <property type="match status" value="1"/>
</dbReference>
<evidence type="ECO:0000256" key="10">
    <source>
        <dbReference type="RuleBase" id="RU362068"/>
    </source>
</evidence>
<feature type="domain" description="Ketopantoate reductase N-terminal" evidence="11">
    <location>
        <begin position="3"/>
        <end position="147"/>
    </location>
</feature>
<comment type="function">
    <text evidence="10">Catalyzes the NADPH-dependent reduction of ketopantoate into pantoic acid.</text>
</comment>
<dbReference type="Proteomes" id="UP000742786">
    <property type="component" value="Unassembled WGS sequence"/>
</dbReference>
<evidence type="ECO:0000256" key="3">
    <source>
        <dbReference type="ARBA" id="ARBA00013014"/>
    </source>
</evidence>
<evidence type="ECO:0000256" key="2">
    <source>
        <dbReference type="ARBA" id="ARBA00007870"/>
    </source>
</evidence>
<dbReference type="InterPro" id="IPR036291">
    <property type="entry name" value="NAD(P)-bd_dom_sf"/>
</dbReference>
<organism evidence="13 14">
    <name type="scientific">Georgfuchsia toluolica</name>
    <dbReference type="NCBI Taxonomy" id="424218"/>
    <lineage>
        <taxon>Bacteria</taxon>
        <taxon>Pseudomonadati</taxon>
        <taxon>Pseudomonadota</taxon>
        <taxon>Betaproteobacteria</taxon>
        <taxon>Nitrosomonadales</taxon>
        <taxon>Sterolibacteriaceae</taxon>
        <taxon>Georgfuchsia</taxon>
    </lineage>
</organism>
<evidence type="ECO:0000313" key="14">
    <source>
        <dbReference type="Proteomes" id="UP000742786"/>
    </source>
</evidence>
<dbReference type="AlphaFoldDB" id="A0A916J715"/>
<gene>
    <name evidence="13" type="ORF">GTOL_11479</name>
</gene>
<comment type="caution">
    <text evidence="13">The sequence shown here is derived from an EMBL/GenBank/DDBJ whole genome shotgun (WGS) entry which is preliminary data.</text>
</comment>
<dbReference type="InterPro" id="IPR013328">
    <property type="entry name" value="6PGD_dom2"/>
</dbReference>
<dbReference type="InterPro" id="IPR013752">
    <property type="entry name" value="KPA_reductase"/>
</dbReference>
<dbReference type="GO" id="GO:0015940">
    <property type="term" value="P:pantothenate biosynthetic process"/>
    <property type="evidence" value="ECO:0007669"/>
    <property type="project" value="UniProtKB-KW"/>
</dbReference>
<evidence type="ECO:0000256" key="9">
    <source>
        <dbReference type="ARBA" id="ARBA00048793"/>
    </source>
</evidence>
<evidence type="ECO:0000313" key="13">
    <source>
        <dbReference type="EMBL" id="CAG4883596.1"/>
    </source>
</evidence>
<protein>
    <recommendedName>
        <fullName evidence="4 10">2-dehydropantoate 2-reductase</fullName>
        <ecNumber evidence="3 10">1.1.1.169</ecNumber>
    </recommendedName>
    <alternativeName>
        <fullName evidence="8 10">Ketopantoate reductase</fullName>
    </alternativeName>
</protein>
<comment type="similarity">
    <text evidence="2 10">Belongs to the ketopantoate reductase family.</text>
</comment>
<name>A0A916J715_9PROT</name>
<accession>A0A916J715</accession>
<dbReference type="GO" id="GO:0005737">
    <property type="term" value="C:cytoplasm"/>
    <property type="evidence" value="ECO:0007669"/>
    <property type="project" value="TreeGrafter"/>
</dbReference>
<dbReference type="InterPro" id="IPR013332">
    <property type="entry name" value="KPR_N"/>
</dbReference>
<evidence type="ECO:0000256" key="4">
    <source>
        <dbReference type="ARBA" id="ARBA00019465"/>
    </source>
</evidence>